<feature type="domain" description="Phage tail collar" evidence="1">
    <location>
        <begin position="20"/>
        <end position="56"/>
    </location>
</feature>
<dbReference type="Pfam" id="PF07484">
    <property type="entry name" value="Collar"/>
    <property type="match status" value="1"/>
</dbReference>
<dbReference type="EMBL" id="BBMN01000020">
    <property type="protein sequence ID" value="GAL07965.1"/>
    <property type="molecule type" value="Genomic_DNA"/>
</dbReference>
<dbReference type="InterPro" id="IPR037053">
    <property type="entry name" value="Phage_tail_collar_dom_sf"/>
</dbReference>
<name>A0A090QXQ2_9GAMM</name>
<gene>
    <name evidence="2" type="ORF">JCM19237_345</name>
</gene>
<dbReference type="SUPFAM" id="SSF88874">
    <property type="entry name" value="Receptor-binding domain of short tail fibre protein gp12"/>
    <property type="match status" value="1"/>
</dbReference>
<dbReference type="InterPro" id="IPR011083">
    <property type="entry name" value="Phage_tail_collar_dom"/>
</dbReference>
<evidence type="ECO:0000313" key="2">
    <source>
        <dbReference type="EMBL" id="GAL07965.1"/>
    </source>
</evidence>
<evidence type="ECO:0000259" key="1">
    <source>
        <dbReference type="Pfam" id="PF07484"/>
    </source>
</evidence>
<evidence type="ECO:0000313" key="3">
    <source>
        <dbReference type="Proteomes" id="UP000029227"/>
    </source>
</evidence>
<protein>
    <submittedName>
        <fullName evidence="2">Phage tail fibers</fullName>
    </submittedName>
</protein>
<comment type="caution">
    <text evidence="2">The sequence shown here is derived from an EMBL/GenBank/DDBJ whole genome shotgun (WGS) entry which is preliminary data.</text>
</comment>
<proteinExistence type="predicted"/>
<dbReference type="STRING" id="754436.JCM19237_345"/>
<organism evidence="2 3">
    <name type="scientific">Photobacterium aphoticum</name>
    <dbReference type="NCBI Taxonomy" id="754436"/>
    <lineage>
        <taxon>Bacteria</taxon>
        <taxon>Pseudomonadati</taxon>
        <taxon>Pseudomonadota</taxon>
        <taxon>Gammaproteobacteria</taxon>
        <taxon>Vibrionales</taxon>
        <taxon>Vibrionaceae</taxon>
        <taxon>Photobacterium</taxon>
    </lineage>
</organism>
<accession>A0A090QXQ2</accession>
<reference evidence="2 3" key="1">
    <citation type="journal article" date="2014" name="Genome Announc.">
        <title>Draft Genome Sequences of Two Vibrionaceae Species, Vibrio ponticus C121 and Photobacterium aphoticum C119, Isolated as Coral Reef Microbiota.</title>
        <authorList>
            <person name="Al-saari N."/>
            <person name="Meirelles P.M."/>
            <person name="Mino S."/>
            <person name="Suda W."/>
            <person name="Oshima K."/>
            <person name="Hattori M."/>
            <person name="Ohkuma M."/>
            <person name="Thompson F.L."/>
            <person name="Gomez-Gil B."/>
            <person name="Sawabe T."/>
            <person name="Sawabe T."/>
        </authorList>
    </citation>
    <scope>NUCLEOTIDE SEQUENCE [LARGE SCALE GENOMIC DNA]</scope>
    <source>
        <strain evidence="2 3">JCM 19237</strain>
    </source>
</reference>
<dbReference type="Proteomes" id="UP000029227">
    <property type="component" value="Unassembled WGS sequence"/>
</dbReference>
<dbReference type="AlphaFoldDB" id="A0A090QXQ2"/>
<sequence>MRTIQSEFEDYKTRASLPVGAIVLFPKLPVPADFLPCDGRKFDKTLFADLYNYLGTDTTPVYTAKYVKMISDTLSPLQTVPWQIPDHSHSVDVSHTHTATFRGNPLPNHYHQTGNPWSNLHSYNVSRFGKDVTGNGSVATETQNSLLDRIHEQKTNPQVHHQARCP</sequence>
<dbReference type="Gene3D" id="3.90.1340.10">
    <property type="entry name" value="Phage tail collar domain"/>
    <property type="match status" value="1"/>
</dbReference>